<keyword evidence="13" id="KW-0413">Isomerase</keyword>
<dbReference type="InterPro" id="IPR054357">
    <property type="entry name" value="MFE-2_N"/>
</dbReference>
<dbReference type="CDD" id="cd05353">
    <property type="entry name" value="hydroxyacyl-CoA-like_DH_SDR_c-like"/>
    <property type="match status" value="2"/>
</dbReference>
<comment type="subunit">
    <text evidence="4">Monomer.</text>
</comment>
<dbReference type="InterPro" id="IPR002347">
    <property type="entry name" value="SDR_fam"/>
</dbReference>
<evidence type="ECO:0000256" key="1">
    <source>
        <dbReference type="ARBA" id="ARBA00004275"/>
    </source>
</evidence>
<dbReference type="GO" id="GO:0018812">
    <property type="term" value="F:3-hydroxyacyl-CoA dehydratase activity"/>
    <property type="evidence" value="ECO:0007669"/>
    <property type="project" value="UniProtKB-EC"/>
</dbReference>
<dbReference type="PROSITE" id="PS00061">
    <property type="entry name" value="ADH_SHORT"/>
    <property type="match status" value="2"/>
</dbReference>
<dbReference type="InterPro" id="IPR002539">
    <property type="entry name" value="MaoC-like_dom"/>
</dbReference>
<dbReference type="FunFam" id="3.40.50.720:FF:000185">
    <property type="entry name" value="peroxisomal multifunctional enzyme type 2"/>
    <property type="match status" value="1"/>
</dbReference>
<dbReference type="InterPro" id="IPR051687">
    <property type="entry name" value="Peroxisomal_Beta-Oxidation"/>
</dbReference>
<evidence type="ECO:0000256" key="7">
    <source>
        <dbReference type="ARBA" id="ARBA00022737"/>
    </source>
</evidence>
<evidence type="ECO:0000256" key="9">
    <source>
        <dbReference type="ARBA" id="ARBA00022857"/>
    </source>
</evidence>
<name>A0A507FSW7_9FUNG</name>
<keyword evidence="15" id="KW-0511">Multifunctional enzyme</keyword>
<dbReference type="InterPro" id="IPR036291">
    <property type="entry name" value="NAD(P)-bd_dom_sf"/>
</dbReference>
<evidence type="ECO:0000256" key="6">
    <source>
        <dbReference type="ARBA" id="ARBA00013156"/>
    </source>
</evidence>
<protein>
    <recommendedName>
        <fullName evidence="19">Peroxisomal hydratase-dehydrogenase-epimerase</fullName>
        <ecNumber evidence="5">1.1.1.n12</ecNumber>
        <ecNumber evidence="6">4.2.1.119</ecNumber>
    </recommendedName>
    <alternativeName>
        <fullName evidence="20">Multifunctional beta-oxidation protein</fullName>
    </alternativeName>
</protein>
<dbReference type="SUPFAM" id="SSF51735">
    <property type="entry name" value="NAD(P)-binding Rossmann-fold domains"/>
    <property type="match status" value="2"/>
</dbReference>
<dbReference type="InterPro" id="IPR057326">
    <property type="entry name" value="KR_dom"/>
</dbReference>
<dbReference type="EC" id="1.1.1.n12" evidence="5"/>
<dbReference type="Pfam" id="PF22622">
    <property type="entry name" value="MFE-2_hydrat-2_N"/>
    <property type="match status" value="1"/>
</dbReference>
<evidence type="ECO:0000256" key="16">
    <source>
        <dbReference type="ARBA" id="ARBA00029334"/>
    </source>
</evidence>
<evidence type="ECO:0000256" key="5">
    <source>
        <dbReference type="ARBA" id="ARBA00012456"/>
    </source>
</evidence>
<dbReference type="GO" id="GO:0016491">
    <property type="term" value="F:oxidoreductase activity"/>
    <property type="evidence" value="ECO:0007669"/>
    <property type="project" value="UniProtKB-KW"/>
</dbReference>
<keyword evidence="11" id="KW-0443">Lipid metabolism</keyword>
<keyword evidence="7" id="KW-0677">Repeat</keyword>
<evidence type="ECO:0000256" key="8">
    <source>
        <dbReference type="ARBA" id="ARBA00022832"/>
    </source>
</evidence>
<keyword evidence="12" id="KW-0576">Peroxisome</keyword>
<dbReference type="STRING" id="246404.A0A507FSW7"/>
<comment type="catalytic activity">
    <reaction evidence="17">
        <text>a (3R)-3-hydroxyacyl-CoA + NAD(+) = a 3-oxoacyl-CoA + NADH + H(+)</text>
        <dbReference type="Rhea" id="RHEA:32711"/>
        <dbReference type="ChEBI" id="CHEBI:15378"/>
        <dbReference type="ChEBI" id="CHEBI:57319"/>
        <dbReference type="ChEBI" id="CHEBI:57540"/>
        <dbReference type="ChEBI" id="CHEBI:57945"/>
        <dbReference type="ChEBI" id="CHEBI:90726"/>
        <dbReference type="EC" id="1.1.1.n12"/>
    </reaction>
</comment>
<gene>
    <name evidence="22" type="ORF">CcCBS67573_g00766</name>
</gene>
<sequence>MSELRFDGRVVVVTGAGGGLGKVYAQFFASRGASVVVNDLGGSRTGDGAGNHKAADIVVNEIIAAGGKAVANFDSVEDGDKIVATAIKAFGRVDIVINNAGILRDKSFSRMTDEDWDLIQRVHLRGSYKVAKAAWEHFQKQGYGRIINTSSAAGIYGNFGQANYSAAKLALHGFTQTLAREGAKKNIHCNSIAPIAASRMTETVFPPELLAHLNPSFIVPVVAYLCHESCAENGSLFELGAGFVSKLRWERSKGVVFKADASFTPGSVSKQISKIGDFSSDAQHPASIAEVDWVGLLEEAKTLKSNVAGPDLRFDGRVVVVTGAGQGLGRAYAHLFGKLGASVVVNDLGTSHSGAGAGSSAADTVVNELRALGAKAVANYDSVVDGDKVIETAMKAFGRVDIIINNAGILRDKSFARATDADWDLIQNVHLKGTYKMIKAAWPIFLKQKYGRVVNTTSAVGLYGNFGQANYSSAKAGVVALSNTLALEGRKSNIIVNTIAPNAGTRMTATVMPAEMVEALKPDYIAPPVAFLCHESNTEYTGGVYEVGSGWVSKVRWQRTGGFGFPVNLKLTPEQVASKWDKITDFEDGRATYPTNAGESFMGVQANFENVAPEPAAGAKDGPKFDAVPFEYTERDVILYALGVNAKRTELSLVYENADPFVCIPSFAVCIGFNSQMQIPFGDLVPNFNPMMLLHGEQFVRHIKPLPTSGKFINEAKIVEIVDKGKSAVMVVGVTTKDATTGEVYCENEYTNFIRGSGGFGGPTKSIRSGAAVADNQPPKRPADLIVREKTPDDLAALYRLSGDYNPLHIDPEMAAMGGFKVPILHGLCSYGIACRTILREFCGNEPAAFKTSKVRFAKHFFPGETAEIHMWKEGTNVIFQVKVVERNEVVISNAAVELQGDWANAPAPSKAKL</sequence>
<dbReference type="GO" id="GO:0005777">
    <property type="term" value="C:peroxisome"/>
    <property type="evidence" value="ECO:0007669"/>
    <property type="project" value="UniProtKB-SubCell"/>
</dbReference>
<dbReference type="Proteomes" id="UP000320333">
    <property type="component" value="Unassembled WGS sequence"/>
</dbReference>
<evidence type="ECO:0000313" key="22">
    <source>
        <dbReference type="EMBL" id="TPX77957.1"/>
    </source>
</evidence>
<dbReference type="InterPro" id="IPR029069">
    <property type="entry name" value="HotDog_dom_sf"/>
</dbReference>
<comment type="caution">
    <text evidence="22">The sequence shown here is derived from an EMBL/GenBank/DDBJ whole genome shotgun (WGS) entry which is preliminary data.</text>
</comment>
<dbReference type="AlphaFoldDB" id="A0A507FSW7"/>
<accession>A0A507FSW7</accession>
<dbReference type="EMBL" id="QEAP01000011">
    <property type="protein sequence ID" value="TPX77957.1"/>
    <property type="molecule type" value="Genomic_DNA"/>
</dbReference>
<keyword evidence="14" id="KW-0456">Lyase</keyword>
<evidence type="ECO:0000256" key="18">
    <source>
        <dbReference type="ARBA" id="ARBA00055743"/>
    </source>
</evidence>
<organism evidence="22 23">
    <name type="scientific">Chytriomyces confervae</name>
    <dbReference type="NCBI Taxonomy" id="246404"/>
    <lineage>
        <taxon>Eukaryota</taxon>
        <taxon>Fungi</taxon>
        <taxon>Fungi incertae sedis</taxon>
        <taxon>Chytridiomycota</taxon>
        <taxon>Chytridiomycota incertae sedis</taxon>
        <taxon>Chytridiomycetes</taxon>
        <taxon>Chytridiales</taxon>
        <taxon>Chytriomycetaceae</taxon>
        <taxon>Chytriomyces</taxon>
    </lineage>
</organism>
<dbReference type="Gene3D" id="1.10.287.4290">
    <property type="match status" value="2"/>
</dbReference>
<feature type="domain" description="Ketoreductase" evidence="21">
    <location>
        <begin position="9"/>
        <end position="198"/>
    </location>
</feature>
<comment type="catalytic activity">
    <reaction evidence="16">
        <text>a (3R)-3-hydroxyacyl-CoA = a (2E)-enoyl-CoA + H2O</text>
        <dbReference type="Rhea" id="RHEA:26526"/>
        <dbReference type="ChEBI" id="CHEBI:15377"/>
        <dbReference type="ChEBI" id="CHEBI:57319"/>
        <dbReference type="ChEBI" id="CHEBI:58856"/>
        <dbReference type="EC" id="4.2.1.119"/>
    </reaction>
</comment>
<dbReference type="EC" id="4.2.1.119" evidence="6"/>
<dbReference type="FunFam" id="3.40.50.720:FF:000410">
    <property type="entry name" value="Peroxisomal multifunctional beta-oxidation protein"/>
    <property type="match status" value="1"/>
</dbReference>
<evidence type="ECO:0000256" key="15">
    <source>
        <dbReference type="ARBA" id="ARBA00023268"/>
    </source>
</evidence>
<evidence type="ECO:0000256" key="17">
    <source>
        <dbReference type="ARBA" id="ARBA00052025"/>
    </source>
</evidence>
<evidence type="ECO:0000256" key="20">
    <source>
        <dbReference type="ARBA" id="ARBA00081853"/>
    </source>
</evidence>
<dbReference type="Gene3D" id="3.10.129.10">
    <property type="entry name" value="Hotdog Thioesterase"/>
    <property type="match status" value="1"/>
</dbReference>
<dbReference type="Pfam" id="PF01575">
    <property type="entry name" value="MaoC_dehydratas"/>
    <property type="match status" value="1"/>
</dbReference>
<evidence type="ECO:0000256" key="3">
    <source>
        <dbReference type="ARBA" id="ARBA00006484"/>
    </source>
</evidence>
<evidence type="ECO:0000313" key="23">
    <source>
        <dbReference type="Proteomes" id="UP000320333"/>
    </source>
</evidence>
<keyword evidence="23" id="KW-1185">Reference proteome</keyword>
<reference evidence="22 23" key="1">
    <citation type="journal article" date="2019" name="Sci. Rep.">
        <title>Comparative genomics of chytrid fungi reveal insights into the obligate biotrophic and pathogenic lifestyle of Synchytrium endobioticum.</title>
        <authorList>
            <person name="van de Vossenberg B.T.L.H."/>
            <person name="Warris S."/>
            <person name="Nguyen H.D.T."/>
            <person name="van Gent-Pelzer M.P.E."/>
            <person name="Joly D.L."/>
            <person name="van de Geest H.C."/>
            <person name="Bonants P.J.M."/>
            <person name="Smith D.S."/>
            <person name="Levesque C.A."/>
            <person name="van der Lee T.A.J."/>
        </authorList>
    </citation>
    <scope>NUCLEOTIDE SEQUENCE [LARGE SCALE GENOMIC DNA]</scope>
    <source>
        <strain evidence="22 23">CBS 675.73</strain>
    </source>
</reference>
<dbReference type="InterPro" id="IPR020904">
    <property type="entry name" value="Sc_DH/Rdtase_CS"/>
</dbReference>
<evidence type="ECO:0000259" key="21">
    <source>
        <dbReference type="SMART" id="SM00822"/>
    </source>
</evidence>
<dbReference type="OrthoDB" id="3592703at2759"/>
<dbReference type="PANTHER" id="PTHR45024:SF2">
    <property type="entry name" value="SCP2 DOMAIN-CONTAINING PROTEIN"/>
    <property type="match status" value="1"/>
</dbReference>
<dbReference type="PRINTS" id="PR00081">
    <property type="entry name" value="GDHRDH"/>
</dbReference>
<dbReference type="Gene3D" id="3.40.50.720">
    <property type="entry name" value="NAD(P)-binding Rossmann-like Domain"/>
    <property type="match status" value="2"/>
</dbReference>
<dbReference type="PANTHER" id="PTHR45024">
    <property type="entry name" value="DEHYDROGENASES, SHORT CHAIN"/>
    <property type="match status" value="1"/>
</dbReference>
<dbReference type="GO" id="GO:0006635">
    <property type="term" value="P:fatty acid beta-oxidation"/>
    <property type="evidence" value="ECO:0007669"/>
    <property type="project" value="UniProtKB-UniPathway"/>
</dbReference>
<dbReference type="SMART" id="SM00822">
    <property type="entry name" value="PKS_KR"/>
    <property type="match status" value="1"/>
</dbReference>
<keyword evidence="9" id="KW-0521">NADP</keyword>
<evidence type="ECO:0000256" key="12">
    <source>
        <dbReference type="ARBA" id="ARBA00023140"/>
    </source>
</evidence>
<evidence type="ECO:0000256" key="13">
    <source>
        <dbReference type="ARBA" id="ARBA00023235"/>
    </source>
</evidence>
<proteinExistence type="inferred from homology"/>
<dbReference type="PRINTS" id="PR00080">
    <property type="entry name" value="SDRFAMILY"/>
</dbReference>
<dbReference type="SUPFAM" id="SSF54637">
    <property type="entry name" value="Thioesterase/thiol ester dehydrase-isomerase"/>
    <property type="match status" value="2"/>
</dbReference>
<evidence type="ECO:0000256" key="19">
    <source>
        <dbReference type="ARBA" id="ARBA00073871"/>
    </source>
</evidence>
<comment type="subcellular location">
    <subcellularLocation>
        <location evidence="1">Peroxisome</location>
    </subcellularLocation>
</comment>
<evidence type="ECO:0000256" key="11">
    <source>
        <dbReference type="ARBA" id="ARBA00023098"/>
    </source>
</evidence>
<evidence type="ECO:0000256" key="2">
    <source>
        <dbReference type="ARBA" id="ARBA00005005"/>
    </source>
</evidence>
<keyword evidence="10" id="KW-0560">Oxidoreductase</keyword>
<comment type="pathway">
    <text evidence="2">Lipid metabolism; fatty acid beta-oxidation.</text>
</comment>
<dbReference type="Pfam" id="PF00106">
    <property type="entry name" value="adh_short"/>
    <property type="match status" value="2"/>
</dbReference>
<evidence type="ECO:0000256" key="10">
    <source>
        <dbReference type="ARBA" id="ARBA00023002"/>
    </source>
</evidence>
<dbReference type="UniPathway" id="UPA00659"/>
<keyword evidence="8" id="KW-0276">Fatty acid metabolism</keyword>
<dbReference type="GO" id="GO:0016853">
    <property type="term" value="F:isomerase activity"/>
    <property type="evidence" value="ECO:0007669"/>
    <property type="project" value="UniProtKB-KW"/>
</dbReference>
<evidence type="ECO:0000256" key="4">
    <source>
        <dbReference type="ARBA" id="ARBA00011245"/>
    </source>
</evidence>
<comment type="similarity">
    <text evidence="3">Belongs to the short-chain dehydrogenases/reductases (SDR) family.</text>
</comment>
<dbReference type="CDD" id="cd03448">
    <property type="entry name" value="HDE_HSD"/>
    <property type="match status" value="1"/>
</dbReference>
<evidence type="ECO:0000256" key="14">
    <source>
        <dbReference type="ARBA" id="ARBA00023239"/>
    </source>
</evidence>
<comment type="function">
    <text evidence="18">Second trifunctional enzyme acting on the beta-oxidation pathway for fatty acids, possessing hydratase-dehydrogenase-epimerase activities. Converts trans-2-enoyl-CoA via D-3-hydroxyacyl-CoA to 3-ketoacyl-CoA.</text>
</comment>